<dbReference type="AlphaFoldDB" id="A0A367ZLH4"/>
<organism evidence="2 3">
    <name type="scientific">Candidatus Ozemobacter sibiricus</name>
    <dbReference type="NCBI Taxonomy" id="2268124"/>
    <lineage>
        <taxon>Bacteria</taxon>
        <taxon>Candidatus Ozemobacteria</taxon>
        <taxon>Candidatus Ozemobacterales</taxon>
        <taxon>Candidatus Ozemobacteraceae</taxon>
        <taxon>Candidatus Ozemobacter</taxon>
    </lineage>
</organism>
<reference evidence="2 3" key="1">
    <citation type="submission" date="2018-05" db="EMBL/GenBank/DDBJ databases">
        <title>A metagenomic window into the 2 km-deep terrestrial subsurface aquifer revealed taxonomically and functionally diverse microbial community comprising novel uncultured bacterial lineages.</title>
        <authorList>
            <person name="Kadnikov V.V."/>
            <person name="Mardanov A.V."/>
            <person name="Beletsky A.V."/>
            <person name="Banks D."/>
            <person name="Pimenov N.V."/>
            <person name="Frank Y.A."/>
            <person name="Karnachuk O.V."/>
            <person name="Ravin N.V."/>
        </authorList>
    </citation>
    <scope>NUCLEOTIDE SEQUENCE [LARGE SCALE GENOMIC DNA]</scope>
    <source>
        <strain evidence="2">BY5</strain>
    </source>
</reference>
<name>A0A367ZLH4_9BACT</name>
<dbReference type="EMBL" id="QOQW01000020">
    <property type="protein sequence ID" value="RCK78697.1"/>
    <property type="molecule type" value="Genomic_DNA"/>
</dbReference>
<protein>
    <submittedName>
        <fullName evidence="2">Uncharacterized protein</fullName>
    </submittedName>
</protein>
<evidence type="ECO:0000313" key="2">
    <source>
        <dbReference type="EMBL" id="RCK78697.1"/>
    </source>
</evidence>
<sequence>MPDDPPDFPKTLDDDPPWSAGAVSASEAEDERKLDISGTKTFEMKKAEVKGDIGHFSTENYDSIPGFRLDQSLHLEIDGNITRRSRVHAVLDDKDDEDRRFTINIDGANWDLVMGDFPLEVPDTEFVLYKKEVRGIMAVGGFHPDWQTTFLFSQSKGRARREEFRGAGQQQEFRLLARPLVQNSERVTIDDRLLVRGTDYLIDYEDGILKLLPPVLPVEVTSWVVVEYEVTDRDQAFKRNLGGFRVVHRHGRDDRRLGFSWIREMDATTPRSDVTSSGTVRPMDHQIIGFDADWKLTPSLSLAGETAVSSFDPNRNGNETAGDQAQTDMASRLTVRVDGERMDGEVAVRRIGKEFRLPGREAGVTELGERGLVSDLLKETGRVTYEWRPGLQLFGTLERSRTNLGRDPTVPSVKFSESQGGVAWKYGPKARLETRVGLQSDREDGPTVRSDRGRQVGAVVWDHDFGRFYTQSKVEHTRYSDDLHAASGSRVLQLATSIGSDRDKAFTWSVGATRLTLDDDLDPDKLRSETDNWSLDLNYEPNRVLTARGIFQWRTEDDFLVNSRQKDQIADSRFQYQPNRDLRLQLKYKVENTSKVVRDPSLDPTRYLRPPSLPLDSKNKEEVVNRFENPVRKTTANLSLNYQPRPTIETFFDWKRRDLQDRATDAEVSFNDRQTVELRYTPLRQLKLSTEYENGVMRTRAPATEIRDALKKVGARYEFWEGYAIDTRLEEHDENDVLLDENDKLTRSRILEFQRIFSPQATWEAGIQRNLIDYKQPSREWEMRTAFVLTPAARSQRYRFFLAHKQIEAATSGSKLEGGLDFSQVIGVDTMIDGQIKKVKATQNLIGNGYEALVANAKMVITF</sequence>
<gene>
    <name evidence="2" type="ORF">OZSIB_1224</name>
</gene>
<dbReference type="Proteomes" id="UP000252355">
    <property type="component" value="Unassembled WGS sequence"/>
</dbReference>
<proteinExistence type="predicted"/>
<comment type="caution">
    <text evidence="2">The sequence shown here is derived from an EMBL/GenBank/DDBJ whole genome shotgun (WGS) entry which is preliminary data.</text>
</comment>
<evidence type="ECO:0000313" key="3">
    <source>
        <dbReference type="Proteomes" id="UP000252355"/>
    </source>
</evidence>
<feature type="region of interest" description="Disordered" evidence="1">
    <location>
        <begin position="1"/>
        <end position="34"/>
    </location>
</feature>
<evidence type="ECO:0000256" key="1">
    <source>
        <dbReference type="SAM" id="MobiDB-lite"/>
    </source>
</evidence>
<feature type="region of interest" description="Disordered" evidence="1">
    <location>
        <begin position="307"/>
        <end position="327"/>
    </location>
</feature>
<accession>A0A367ZLH4</accession>